<dbReference type="RefSeq" id="WP_344337953.1">
    <property type="nucleotide sequence ID" value="NZ_BAAAKJ010000224.1"/>
</dbReference>
<evidence type="ECO:0000313" key="3">
    <source>
        <dbReference type="Proteomes" id="UP001499863"/>
    </source>
</evidence>
<dbReference type="EMBL" id="BAAAKJ010000224">
    <property type="protein sequence ID" value="GAA1400224.1"/>
    <property type="molecule type" value="Genomic_DNA"/>
</dbReference>
<keyword evidence="3" id="KW-1185">Reference proteome</keyword>
<protein>
    <submittedName>
        <fullName evidence="2">Helix-turn-helix transcriptional regulator</fullName>
    </submittedName>
</protein>
<evidence type="ECO:0000259" key="1">
    <source>
        <dbReference type="PROSITE" id="PS50943"/>
    </source>
</evidence>
<feature type="domain" description="HTH cro/C1-type" evidence="1">
    <location>
        <begin position="20"/>
        <end position="76"/>
    </location>
</feature>
<dbReference type="InterPro" id="IPR010982">
    <property type="entry name" value="Lambda_DNA-bd_dom_sf"/>
</dbReference>
<name>A0ABN1Y9U5_9ACTN</name>
<dbReference type="InterPro" id="IPR043917">
    <property type="entry name" value="DUF5753"/>
</dbReference>
<dbReference type="CDD" id="cd00093">
    <property type="entry name" value="HTH_XRE"/>
    <property type="match status" value="1"/>
</dbReference>
<evidence type="ECO:0000313" key="2">
    <source>
        <dbReference type="EMBL" id="GAA1400224.1"/>
    </source>
</evidence>
<dbReference type="Pfam" id="PF19054">
    <property type="entry name" value="DUF5753"/>
    <property type="match status" value="1"/>
</dbReference>
<dbReference type="InterPro" id="IPR001387">
    <property type="entry name" value="Cro/C1-type_HTH"/>
</dbReference>
<proteinExistence type="predicted"/>
<organism evidence="2 3">
    <name type="scientific">Kitasatospora putterlickiae</name>
    <dbReference type="NCBI Taxonomy" id="221725"/>
    <lineage>
        <taxon>Bacteria</taxon>
        <taxon>Bacillati</taxon>
        <taxon>Actinomycetota</taxon>
        <taxon>Actinomycetes</taxon>
        <taxon>Kitasatosporales</taxon>
        <taxon>Streptomycetaceae</taxon>
        <taxon>Kitasatospora</taxon>
    </lineage>
</organism>
<dbReference type="Pfam" id="PF13560">
    <property type="entry name" value="HTH_31"/>
    <property type="match status" value="1"/>
</dbReference>
<comment type="caution">
    <text evidence="2">The sequence shown here is derived from an EMBL/GenBank/DDBJ whole genome shotgun (WGS) entry which is preliminary data.</text>
</comment>
<dbReference type="SMART" id="SM00530">
    <property type="entry name" value="HTH_XRE"/>
    <property type="match status" value="1"/>
</dbReference>
<dbReference type="Proteomes" id="UP001499863">
    <property type="component" value="Unassembled WGS sequence"/>
</dbReference>
<reference evidence="2 3" key="1">
    <citation type="journal article" date="2019" name="Int. J. Syst. Evol. Microbiol.">
        <title>The Global Catalogue of Microorganisms (GCM) 10K type strain sequencing project: providing services to taxonomists for standard genome sequencing and annotation.</title>
        <authorList>
            <consortium name="The Broad Institute Genomics Platform"/>
            <consortium name="The Broad Institute Genome Sequencing Center for Infectious Disease"/>
            <person name="Wu L."/>
            <person name="Ma J."/>
        </authorList>
    </citation>
    <scope>NUCLEOTIDE SEQUENCE [LARGE SCALE GENOMIC DNA]</scope>
    <source>
        <strain evidence="2 3">JCM 12393</strain>
    </source>
</reference>
<gene>
    <name evidence="2" type="ORF">GCM10009639_40970</name>
</gene>
<dbReference type="PROSITE" id="PS50943">
    <property type="entry name" value="HTH_CROC1"/>
    <property type="match status" value="1"/>
</dbReference>
<dbReference type="Gene3D" id="1.10.260.40">
    <property type="entry name" value="lambda repressor-like DNA-binding domains"/>
    <property type="match status" value="1"/>
</dbReference>
<accession>A0ABN1Y9U5</accession>
<sequence>MDVLEVDAMSSPAVRFGQELARLRRARGWSQVGLAKRMGYSNTLVSYVERAKRPPTMNFAVKADQVFETGGTFYELWRRHTKASLLEGFPEFADGEAKCRRLRGFALAIVNGLFQVQEYAEALAQAAVDRGAINQSEAEQRVEFVLARQRMLDRRKPPLIHAVLDEDCLVRTIGGRAVMLKQLDRIVELAARPNVTIQVAPFSLGENLPFKMPVTLLDLPDGSVVGYAESYARGYLERRREIVSAWEREYDQLVVEALPKAASLALIHKARRELTP</sequence>
<dbReference type="SUPFAM" id="SSF47413">
    <property type="entry name" value="lambda repressor-like DNA-binding domains"/>
    <property type="match status" value="1"/>
</dbReference>